<dbReference type="RefSeq" id="WP_200277968.1">
    <property type="nucleotide sequence ID" value="NZ_JAENII010000004.1"/>
</dbReference>
<dbReference type="EMBL" id="JAENII010000004">
    <property type="protein sequence ID" value="MBK1826741.1"/>
    <property type="molecule type" value="Genomic_DNA"/>
</dbReference>
<keyword evidence="4" id="KW-1185">Reference proteome</keyword>
<dbReference type="AlphaFoldDB" id="A0A934VF61"/>
<gene>
    <name evidence="3" type="ORF">JIN81_06910</name>
</gene>
<comment type="caution">
    <text evidence="3">The sequence shown here is derived from an EMBL/GenBank/DDBJ whole genome shotgun (WGS) entry which is preliminary data.</text>
</comment>
<organism evidence="3 4">
    <name type="scientific">Haloferula rosea</name>
    <dbReference type="NCBI Taxonomy" id="490093"/>
    <lineage>
        <taxon>Bacteria</taxon>
        <taxon>Pseudomonadati</taxon>
        <taxon>Verrucomicrobiota</taxon>
        <taxon>Verrucomicrobiia</taxon>
        <taxon>Verrucomicrobiales</taxon>
        <taxon>Verrucomicrobiaceae</taxon>
        <taxon>Haloferula</taxon>
    </lineage>
</organism>
<evidence type="ECO:0000313" key="3">
    <source>
        <dbReference type="EMBL" id="MBK1826741.1"/>
    </source>
</evidence>
<dbReference type="InterPro" id="IPR023296">
    <property type="entry name" value="Glyco_hydro_beta-prop_sf"/>
</dbReference>
<evidence type="ECO:0000256" key="1">
    <source>
        <dbReference type="SAM" id="MobiDB-lite"/>
    </source>
</evidence>
<dbReference type="Proteomes" id="UP000658278">
    <property type="component" value="Unassembled WGS sequence"/>
</dbReference>
<protein>
    <submittedName>
        <fullName evidence="3">Uncharacterized protein</fullName>
    </submittedName>
</protein>
<keyword evidence="2" id="KW-0732">Signal</keyword>
<name>A0A934VF61_9BACT</name>
<evidence type="ECO:0000256" key="2">
    <source>
        <dbReference type="SAM" id="SignalP"/>
    </source>
</evidence>
<reference evidence="3" key="1">
    <citation type="submission" date="2021-01" db="EMBL/GenBank/DDBJ databases">
        <title>Modified the classification status of verrucomicrobia.</title>
        <authorList>
            <person name="Feng X."/>
        </authorList>
    </citation>
    <scope>NUCLEOTIDE SEQUENCE</scope>
    <source>
        <strain evidence="3">KCTC 22201</strain>
    </source>
</reference>
<proteinExistence type="predicted"/>
<accession>A0A934VF61</accession>
<feature type="compositionally biased region" description="Polar residues" evidence="1">
    <location>
        <begin position="594"/>
        <end position="615"/>
    </location>
</feature>
<evidence type="ECO:0000313" key="4">
    <source>
        <dbReference type="Proteomes" id="UP000658278"/>
    </source>
</evidence>
<dbReference type="Gene3D" id="2.115.10.20">
    <property type="entry name" value="Glycosyl hydrolase domain, family 43"/>
    <property type="match status" value="1"/>
</dbReference>
<feature type="signal peptide" evidence="2">
    <location>
        <begin position="1"/>
        <end position="22"/>
    </location>
</feature>
<sequence length="1219" mass="130155">MNRLLSSLSFGLVLMTPLTSHALEPGDVMVVGYQSSGTDAVSFVTWVELAAGESITILDAEYSAATGTYDSPSTMVWTNDTGSPVAPGTVIVVTDTATPSANIGSASGNLGLTNQGEQFFLIRGTISGGNLVGDLLFGVDYDASSGSGWDGGGESDLPSGLGTNHLFLDGETSNEFTSSRTGQDLATFKNQVLNLSNWGSLAGASLDSTSFQPNSSAPDYLPGDLMFVGWNTTSPDSLSFVTWVDIPNGESFLFIDAEYDGGGDGSGKGIGGGSYASPNTMTWTNTEGVDLPAGTVVVVTDMANGSSTANVGTTTGGFALTNQGEQMFIAQGSLLNSGGNDYFEGDLIFGVDFEGDVGWGEAGESELPGTLNVPGGNLSFGDQPALEYSGTRNGLPVEDYPVLVLNAANWQALSSSPSGESFVETVIPPVVVPDELGQVNEGLLFHARRMNGGQPILDETWSLAQGASSGNSDNLNGAFCIRLPDDLPTGQRVHPSAKYYLYFADHAGTYIRMAWAADLEGSWTGYRMDQGIYSSGDRGVLDLGSDGEIDLGGSSVQDHIASPQVLIERDDSDPQNPAFQFVMFYHGRRDDPNNGPQRTFVATSSDGLNFNQPSGGDSRPGQSGHGTRDFSHGDSYFRVFNEGGRYYAFSNTGDLFAVDENSPADLLSPSWSKGPQPFITETESRGWVGWSDPPGSQTIGDLRPRHFGVLKRNGILYAFLTNKAASPEQIQVSTFNFADLPSGTNDSWRDWKGAFPSQELIAPEENWEGGDLPIDISRLGSATGVRQLRDPGILEDLDGRTYLFYSGRGEEAIGVAQLVSRPVVRELNGVTEVTTGADHTFSVTTDVDVSASMRRISKTTPIALSFGAEDSEPEELVYAGNGLAHEQTDTVNAGAKSYRLAHDSSGQSTTLTFPDTYYARPGTTLAFNSRMGNSSTGQFAEVQISFDGTTWQTLWIQQGGTEESIFTKVNVGMDDVKGRIFQLRFRYIHETVRNPSYESGTSSNRGWFFDQIVATGLETVTNIHESAFTAGSFTLAEITPILDPHLTVEAGGEEDRFLIQVAGLHSGTGFSEAIGYGKPYVVRVRDSYEDFLAENFIPDGNGQYPADSGEHEDPDGDGFVNLVEHGFGTDPNVANVQPVRIANTPGIGPDPTIAFSWNPNSAYGYELQMSTTLNGDFVPIPFVETLTPNGDLVDVELKPDPSLYPLGDKAFFRLSIPSP</sequence>
<feature type="region of interest" description="Disordered" evidence="1">
    <location>
        <begin position="592"/>
        <end position="630"/>
    </location>
</feature>
<feature type="chain" id="PRO_5037206190" evidence="2">
    <location>
        <begin position="23"/>
        <end position="1219"/>
    </location>
</feature>